<dbReference type="AlphaFoldDB" id="A0A2Z6PJ72"/>
<feature type="compositionally biased region" description="Acidic residues" evidence="1">
    <location>
        <begin position="94"/>
        <end position="106"/>
    </location>
</feature>
<organism evidence="2 3">
    <name type="scientific">Trifolium subterraneum</name>
    <name type="common">Subterranean clover</name>
    <dbReference type="NCBI Taxonomy" id="3900"/>
    <lineage>
        <taxon>Eukaryota</taxon>
        <taxon>Viridiplantae</taxon>
        <taxon>Streptophyta</taxon>
        <taxon>Embryophyta</taxon>
        <taxon>Tracheophyta</taxon>
        <taxon>Spermatophyta</taxon>
        <taxon>Magnoliopsida</taxon>
        <taxon>eudicotyledons</taxon>
        <taxon>Gunneridae</taxon>
        <taxon>Pentapetalae</taxon>
        <taxon>rosids</taxon>
        <taxon>fabids</taxon>
        <taxon>Fabales</taxon>
        <taxon>Fabaceae</taxon>
        <taxon>Papilionoideae</taxon>
        <taxon>50 kb inversion clade</taxon>
        <taxon>NPAAA clade</taxon>
        <taxon>Hologalegina</taxon>
        <taxon>IRL clade</taxon>
        <taxon>Trifolieae</taxon>
        <taxon>Trifolium</taxon>
    </lineage>
</organism>
<name>A0A2Z6PJ72_TRISU</name>
<feature type="compositionally biased region" description="Low complexity" evidence="1">
    <location>
        <begin position="77"/>
        <end position="92"/>
    </location>
</feature>
<evidence type="ECO:0000256" key="1">
    <source>
        <dbReference type="SAM" id="MobiDB-lite"/>
    </source>
</evidence>
<evidence type="ECO:0000313" key="3">
    <source>
        <dbReference type="Proteomes" id="UP000242715"/>
    </source>
</evidence>
<gene>
    <name evidence="2" type="ORF">TSUD_373210</name>
</gene>
<feature type="compositionally biased region" description="Pro residues" evidence="1">
    <location>
        <begin position="64"/>
        <end position="76"/>
    </location>
</feature>
<accession>A0A2Z6PJ72</accession>
<proteinExistence type="predicted"/>
<protein>
    <submittedName>
        <fullName evidence="2">Uncharacterized protein</fullName>
    </submittedName>
</protein>
<dbReference type="Proteomes" id="UP000242715">
    <property type="component" value="Unassembled WGS sequence"/>
</dbReference>
<reference evidence="3" key="1">
    <citation type="journal article" date="2017" name="Front. Plant Sci.">
        <title>Climate Clever Clovers: New Paradigm to Reduce the Environmental Footprint of Ruminants by Breeding Low Methanogenic Forages Utilizing Haplotype Variation.</title>
        <authorList>
            <person name="Kaur P."/>
            <person name="Appels R."/>
            <person name="Bayer P.E."/>
            <person name="Keeble-Gagnere G."/>
            <person name="Wang J."/>
            <person name="Hirakawa H."/>
            <person name="Shirasawa K."/>
            <person name="Vercoe P."/>
            <person name="Stefanova K."/>
            <person name="Durmic Z."/>
            <person name="Nichols P."/>
            <person name="Revell C."/>
            <person name="Isobe S.N."/>
            <person name="Edwards D."/>
            <person name="Erskine W."/>
        </authorList>
    </citation>
    <scope>NUCLEOTIDE SEQUENCE [LARGE SCALE GENOMIC DNA]</scope>
    <source>
        <strain evidence="3">cv. Daliak</strain>
    </source>
</reference>
<feature type="region of interest" description="Disordered" evidence="1">
    <location>
        <begin position="25"/>
        <end position="106"/>
    </location>
</feature>
<feature type="compositionally biased region" description="Pro residues" evidence="1">
    <location>
        <begin position="46"/>
        <end position="55"/>
    </location>
</feature>
<sequence length="106" mass="11697">MLPKPDEKVGVGELLLVSTQSYIDGLSSTHTAPPIQISQVSTQSLPYPPPPPEFPPSFISPHLPFEPPPSYPPHVYPQPEIQVPQQIQQPEVDLNVDQDEDVPDVE</sequence>
<keyword evidence="3" id="KW-1185">Reference proteome</keyword>
<dbReference type="EMBL" id="DF974772">
    <property type="protein sequence ID" value="GAU50455.1"/>
    <property type="molecule type" value="Genomic_DNA"/>
</dbReference>
<evidence type="ECO:0000313" key="2">
    <source>
        <dbReference type="EMBL" id="GAU50455.1"/>
    </source>
</evidence>
<feature type="compositionally biased region" description="Polar residues" evidence="1">
    <location>
        <begin position="25"/>
        <end position="45"/>
    </location>
</feature>